<evidence type="ECO:0000256" key="1">
    <source>
        <dbReference type="SAM" id="MobiDB-lite"/>
    </source>
</evidence>
<dbReference type="Proteomes" id="UP000298138">
    <property type="component" value="Unassembled WGS sequence"/>
</dbReference>
<feature type="region of interest" description="Disordered" evidence="1">
    <location>
        <begin position="1"/>
        <end position="32"/>
    </location>
</feature>
<accession>A0A4S2MW34</accession>
<organism evidence="2 3">
    <name type="scientific">Ascodesmis nigricans</name>
    <dbReference type="NCBI Taxonomy" id="341454"/>
    <lineage>
        <taxon>Eukaryota</taxon>
        <taxon>Fungi</taxon>
        <taxon>Dikarya</taxon>
        <taxon>Ascomycota</taxon>
        <taxon>Pezizomycotina</taxon>
        <taxon>Pezizomycetes</taxon>
        <taxon>Pezizales</taxon>
        <taxon>Ascodesmidaceae</taxon>
        <taxon>Ascodesmis</taxon>
    </lineage>
</organism>
<proteinExistence type="predicted"/>
<dbReference type="InParanoid" id="A0A4S2MW34"/>
<reference evidence="2 3" key="1">
    <citation type="submission" date="2019-04" db="EMBL/GenBank/DDBJ databases">
        <title>Comparative genomics and transcriptomics to analyze fruiting body development in filamentous ascomycetes.</title>
        <authorList>
            <consortium name="DOE Joint Genome Institute"/>
            <person name="Lutkenhaus R."/>
            <person name="Traeger S."/>
            <person name="Breuer J."/>
            <person name="Kuo A."/>
            <person name="Lipzen A."/>
            <person name="Pangilinan J."/>
            <person name="Dilworth D."/>
            <person name="Sandor L."/>
            <person name="Poggeler S."/>
            <person name="Barry K."/>
            <person name="Grigoriev I.V."/>
            <person name="Nowrousian M."/>
        </authorList>
    </citation>
    <scope>NUCLEOTIDE SEQUENCE [LARGE SCALE GENOMIC DNA]</scope>
    <source>
        <strain evidence="2 3">CBS 389.68</strain>
    </source>
</reference>
<protein>
    <submittedName>
        <fullName evidence="2">Uncharacterized protein</fullName>
    </submittedName>
</protein>
<keyword evidence="3" id="KW-1185">Reference proteome</keyword>
<evidence type="ECO:0000313" key="2">
    <source>
        <dbReference type="EMBL" id="TGZ80754.1"/>
    </source>
</evidence>
<evidence type="ECO:0000313" key="3">
    <source>
        <dbReference type="Proteomes" id="UP000298138"/>
    </source>
</evidence>
<sequence>MIGRARWKSEVEERGERASEHAPHRPPRASSDRKARIVHEIFSIECYTYRIYILRQNNQLSGQNSSNTVVDMEAIGLAMGVPGLAALFLKAGLQGYEILTNAKGTYTDVDHYIHSIKLEQQKLQDWRDSINRVKLSHDPNSPGRERYHWDACSDCLFVHHYGCYGGRVCPNCRARREPKFSETASSPPSPI</sequence>
<dbReference type="Gene3D" id="1.20.120.1020">
    <property type="entry name" value="Prion-inhibition and propagation, HeLo domain"/>
    <property type="match status" value="1"/>
</dbReference>
<dbReference type="EMBL" id="ML220123">
    <property type="protein sequence ID" value="TGZ80754.1"/>
    <property type="molecule type" value="Genomic_DNA"/>
</dbReference>
<feature type="compositionally biased region" description="Basic and acidic residues" evidence="1">
    <location>
        <begin position="7"/>
        <end position="23"/>
    </location>
</feature>
<gene>
    <name evidence="2" type="ORF">EX30DRAFT_378701</name>
</gene>
<name>A0A4S2MW34_9PEZI</name>
<dbReference type="InterPro" id="IPR038305">
    <property type="entry name" value="HeLo_sf"/>
</dbReference>
<dbReference type="AlphaFoldDB" id="A0A4S2MW34"/>